<reference evidence="1 2" key="1">
    <citation type="submission" date="2019-02" db="EMBL/GenBank/DDBJ databases">
        <title>Deep-cultivation of Planctomycetes and their phenomic and genomic characterization uncovers novel biology.</title>
        <authorList>
            <person name="Wiegand S."/>
            <person name="Jogler M."/>
            <person name="Boedeker C."/>
            <person name="Pinto D."/>
            <person name="Vollmers J."/>
            <person name="Rivas-Marin E."/>
            <person name="Kohn T."/>
            <person name="Peeters S.H."/>
            <person name="Heuer A."/>
            <person name="Rast P."/>
            <person name="Oberbeckmann S."/>
            <person name="Bunk B."/>
            <person name="Jeske O."/>
            <person name="Meyerdierks A."/>
            <person name="Storesund J.E."/>
            <person name="Kallscheuer N."/>
            <person name="Luecker S."/>
            <person name="Lage O.M."/>
            <person name="Pohl T."/>
            <person name="Merkel B.J."/>
            <person name="Hornburger P."/>
            <person name="Mueller R.-W."/>
            <person name="Bruemmer F."/>
            <person name="Labrenz M."/>
            <person name="Spormann A.M."/>
            <person name="Op den Camp H."/>
            <person name="Overmann J."/>
            <person name="Amann R."/>
            <person name="Jetten M.S.M."/>
            <person name="Mascher T."/>
            <person name="Medema M.H."/>
            <person name="Devos D.P."/>
            <person name="Kaster A.-K."/>
            <person name="Ovreas L."/>
            <person name="Rohde M."/>
            <person name="Galperin M.Y."/>
            <person name="Jogler C."/>
        </authorList>
    </citation>
    <scope>NUCLEOTIDE SEQUENCE [LARGE SCALE GENOMIC DNA]</scope>
    <source>
        <strain evidence="1 2">HG15A2</strain>
    </source>
</reference>
<evidence type="ECO:0000313" key="2">
    <source>
        <dbReference type="Proteomes" id="UP000319852"/>
    </source>
</evidence>
<proteinExistence type="predicted"/>
<dbReference type="KEGG" id="amob:HG15A2_15120"/>
<accession>A0A517MTN1</accession>
<evidence type="ECO:0000313" key="1">
    <source>
        <dbReference type="EMBL" id="QDS98239.1"/>
    </source>
</evidence>
<name>A0A517MTN1_9BACT</name>
<dbReference type="AlphaFoldDB" id="A0A517MTN1"/>
<organism evidence="1 2">
    <name type="scientific">Adhaeretor mobilis</name>
    <dbReference type="NCBI Taxonomy" id="1930276"/>
    <lineage>
        <taxon>Bacteria</taxon>
        <taxon>Pseudomonadati</taxon>
        <taxon>Planctomycetota</taxon>
        <taxon>Planctomycetia</taxon>
        <taxon>Pirellulales</taxon>
        <taxon>Lacipirellulaceae</taxon>
        <taxon>Adhaeretor</taxon>
    </lineage>
</organism>
<dbReference type="Proteomes" id="UP000319852">
    <property type="component" value="Chromosome"/>
</dbReference>
<dbReference type="EMBL" id="CP036263">
    <property type="protein sequence ID" value="QDS98239.1"/>
    <property type="molecule type" value="Genomic_DNA"/>
</dbReference>
<gene>
    <name evidence="1" type="ORF">HG15A2_15120</name>
</gene>
<protein>
    <submittedName>
        <fullName evidence="1">Uncharacterized protein</fullName>
    </submittedName>
</protein>
<keyword evidence="2" id="KW-1185">Reference proteome</keyword>
<sequence>MLPSVDKILQQNCFHPRELSFSSGWGIDCVAGLVALSGQAFPETQSIKINLQQYVQISIRRYGFHLMR</sequence>